<accession>A0A7Y2L9H0</accession>
<dbReference type="CDD" id="cd03114">
    <property type="entry name" value="MMAA-like"/>
    <property type="match status" value="1"/>
</dbReference>
<sequence length="314" mass="35133">MMELEKLLLNRDKRAIARAITYAEDDEEKAREIIRKLYKRSGNAYIVGITGPPGVGKSTLTDRLVKNLVEEGKKIGIIAVDPTSPFTGGSILGDRIRMQDLTTHPNVYIRSMGTRGHLGGLSKGTYMAVRILDIAGMDYVFVETVGVGQSEVDIIKIADTVVMVLAPGLGDDIQAIKAGIMEIADIFVVNKSDREGADKTVLELNMMLDLDMPKEWRPPIVKTVAQEGKGIGEVLEKIHSHKEYLISSGQLEERRKNRIKMEITESVKNKLMKDVFAKMGNEEFDQKIQKVMAKEIDPYTVAEALYRQILERRE</sequence>
<evidence type="ECO:0000256" key="5">
    <source>
        <dbReference type="ARBA" id="ARBA00023186"/>
    </source>
</evidence>
<evidence type="ECO:0000313" key="6">
    <source>
        <dbReference type="EMBL" id="NNG68264.1"/>
    </source>
</evidence>
<keyword evidence="4" id="KW-0342">GTP-binding</keyword>
<keyword evidence="5" id="KW-0143">Chaperone</keyword>
<dbReference type="GO" id="GO:0003924">
    <property type="term" value="F:GTPase activity"/>
    <property type="evidence" value="ECO:0007669"/>
    <property type="project" value="InterPro"/>
</dbReference>
<dbReference type="PANTHER" id="PTHR43087:SF1">
    <property type="entry name" value="LAO_AO TRANSPORT SYSTEM ATPASE"/>
    <property type="match status" value="1"/>
</dbReference>
<dbReference type="EMBL" id="JABEQB010000084">
    <property type="protein sequence ID" value="NNG68264.1"/>
    <property type="molecule type" value="Genomic_DNA"/>
</dbReference>
<dbReference type="GO" id="GO:0005525">
    <property type="term" value="F:GTP binding"/>
    <property type="evidence" value="ECO:0007669"/>
    <property type="project" value="UniProtKB-KW"/>
</dbReference>
<dbReference type="SUPFAM" id="SSF52540">
    <property type="entry name" value="P-loop containing nucleoside triphosphate hydrolases"/>
    <property type="match status" value="1"/>
</dbReference>
<dbReference type="Pfam" id="PF03308">
    <property type="entry name" value="MeaB"/>
    <property type="match status" value="1"/>
</dbReference>
<gene>
    <name evidence="6" type="primary">meaB</name>
    <name evidence="6" type="ORF">HKI81_14035</name>
</gene>
<dbReference type="NCBIfam" id="TIGR00750">
    <property type="entry name" value="lao"/>
    <property type="match status" value="1"/>
</dbReference>
<evidence type="ECO:0000256" key="1">
    <source>
        <dbReference type="ARBA" id="ARBA00009625"/>
    </source>
</evidence>
<dbReference type="AlphaFoldDB" id="A0A7Y2L9H0"/>
<dbReference type="Proteomes" id="UP000529861">
    <property type="component" value="Unassembled WGS sequence"/>
</dbReference>
<evidence type="ECO:0000256" key="2">
    <source>
        <dbReference type="ARBA" id="ARBA00022741"/>
    </source>
</evidence>
<dbReference type="InterPro" id="IPR027417">
    <property type="entry name" value="P-loop_NTPase"/>
</dbReference>
<keyword evidence="3" id="KW-0378">Hydrolase</keyword>
<evidence type="ECO:0000256" key="4">
    <source>
        <dbReference type="ARBA" id="ARBA00023134"/>
    </source>
</evidence>
<keyword evidence="2" id="KW-0547">Nucleotide-binding</keyword>
<dbReference type="PANTHER" id="PTHR43087">
    <property type="entry name" value="LYSINE/ARGININE/ORNITHINE TRANSPORT SYSTEM KINASE"/>
    <property type="match status" value="1"/>
</dbReference>
<name>A0A7Y2L9H0_9THEO</name>
<organism evidence="6 7">
    <name type="scientific">Caldanaerobacter subterraneus</name>
    <dbReference type="NCBI Taxonomy" id="911092"/>
    <lineage>
        <taxon>Bacteria</taxon>
        <taxon>Bacillati</taxon>
        <taxon>Bacillota</taxon>
        <taxon>Clostridia</taxon>
        <taxon>Thermoanaerobacterales</taxon>
        <taxon>Thermoanaerobacteraceae</taxon>
        <taxon>Caldanaerobacter</taxon>
    </lineage>
</organism>
<evidence type="ECO:0000313" key="7">
    <source>
        <dbReference type="Proteomes" id="UP000529861"/>
    </source>
</evidence>
<evidence type="ECO:0000256" key="3">
    <source>
        <dbReference type="ARBA" id="ARBA00022801"/>
    </source>
</evidence>
<dbReference type="RefSeq" id="WP_170271858.1">
    <property type="nucleotide sequence ID" value="NZ_JABEQB010000084.1"/>
</dbReference>
<protein>
    <submittedName>
        <fullName evidence="6">Methylmalonyl Co-A mutase-associated GTPase MeaB</fullName>
    </submittedName>
</protein>
<dbReference type="InterPro" id="IPR052040">
    <property type="entry name" value="GTPase/Isobutyryl-CoA_mutase"/>
</dbReference>
<proteinExistence type="inferred from homology"/>
<dbReference type="Gene3D" id="3.40.50.300">
    <property type="entry name" value="P-loop containing nucleotide triphosphate hydrolases"/>
    <property type="match status" value="1"/>
</dbReference>
<comment type="similarity">
    <text evidence="1">Belongs to the SIMIBI class G3E GTPase family. ArgK/MeaB subfamily.</text>
</comment>
<comment type="caution">
    <text evidence="6">The sequence shown here is derived from an EMBL/GenBank/DDBJ whole genome shotgun (WGS) entry which is preliminary data.</text>
</comment>
<dbReference type="InterPro" id="IPR005129">
    <property type="entry name" value="GTPase_ArgK"/>
</dbReference>
<reference evidence="6 7" key="1">
    <citation type="submission" date="2020-04" db="EMBL/GenBank/DDBJ databases">
        <title>Draft genome sequence of Caldanaerobacter sunterraneus. strain 1523vc isolated from Griffin hot spring, Kamchatka, Russia.</title>
        <authorList>
            <person name="Toshchakov S.V."/>
            <person name="Podosokorskaya O.A."/>
            <person name="Kublanov I.V."/>
            <person name="Korzhenkov A."/>
            <person name="Patrushev M.V."/>
        </authorList>
    </citation>
    <scope>NUCLEOTIDE SEQUENCE [LARGE SCALE GENOMIC DNA]</scope>
    <source>
        <strain evidence="6 7">1523vc</strain>
    </source>
</reference>